<gene>
    <name evidence="2" type="ORF">AWT59_2593</name>
</gene>
<organism evidence="2 3">
    <name type="scientific">Candidatus Gallionella acididurans</name>
    <dbReference type="NCBI Taxonomy" id="1796491"/>
    <lineage>
        <taxon>Bacteria</taxon>
        <taxon>Pseudomonadati</taxon>
        <taxon>Pseudomonadota</taxon>
        <taxon>Betaproteobacteria</taxon>
        <taxon>Nitrosomonadales</taxon>
        <taxon>Gallionellaceae</taxon>
        <taxon>Gallionella</taxon>
    </lineage>
</organism>
<feature type="compositionally biased region" description="Basic and acidic residues" evidence="1">
    <location>
        <begin position="1"/>
        <end position="14"/>
    </location>
</feature>
<evidence type="ECO:0000256" key="1">
    <source>
        <dbReference type="SAM" id="MobiDB-lite"/>
    </source>
</evidence>
<dbReference type="AlphaFoldDB" id="A0A139BQN5"/>
<proteinExistence type="predicted"/>
<feature type="region of interest" description="Disordered" evidence="1">
    <location>
        <begin position="1"/>
        <end position="25"/>
    </location>
</feature>
<reference evidence="2 3" key="2">
    <citation type="submission" date="2016-03" db="EMBL/GenBank/DDBJ databases">
        <title>New uncultured bacterium of the family Gallionellaceae from acid mine drainage: description and reconstruction of genome based on metagenomic analysis of microbial community.</title>
        <authorList>
            <person name="Kadnikov V."/>
            <person name="Ivasenko D."/>
            <person name="Beletsky A."/>
            <person name="Mardanov A."/>
            <person name="Danilova E."/>
            <person name="Pimenov N."/>
            <person name="Karnachuk O."/>
            <person name="Ravin N."/>
        </authorList>
    </citation>
    <scope>NUCLEOTIDE SEQUENCE [LARGE SCALE GENOMIC DNA]</scope>
    <source>
        <strain evidence="2">ShG14-8</strain>
    </source>
</reference>
<protein>
    <submittedName>
        <fullName evidence="2">Putative enzyme</fullName>
    </submittedName>
</protein>
<dbReference type="EMBL" id="LSLI01000085">
    <property type="protein sequence ID" value="KXS31281.1"/>
    <property type="molecule type" value="Genomic_DNA"/>
</dbReference>
<evidence type="ECO:0000313" key="3">
    <source>
        <dbReference type="Proteomes" id="UP000070578"/>
    </source>
</evidence>
<dbReference type="PATRIC" id="fig|1796491.3.peg.2825"/>
<comment type="caution">
    <text evidence="2">The sequence shown here is derived from an EMBL/GenBank/DDBJ whole genome shotgun (WGS) entry which is preliminary data.</text>
</comment>
<evidence type="ECO:0000313" key="2">
    <source>
        <dbReference type="EMBL" id="KXS31281.1"/>
    </source>
</evidence>
<dbReference type="SUPFAM" id="SSF56281">
    <property type="entry name" value="Metallo-hydrolase/oxidoreductase"/>
    <property type="match status" value="1"/>
</dbReference>
<accession>A0A139BQN5</accession>
<reference evidence="2 3" key="1">
    <citation type="submission" date="2016-02" db="EMBL/GenBank/DDBJ databases">
        <authorList>
            <person name="Wen L."/>
            <person name="He K."/>
            <person name="Yang H."/>
        </authorList>
    </citation>
    <scope>NUCLEOTIDE SEQUENCE [LARGE SCALE GENOMIC DNA]</scope>
    <source>
        <strain evidence="2">ShG14-8</strain>
    </source>
</reference>
<name>A0A139BQN5_9PROT</name>
<dbReference type="Gene3D" id="3.60.15.10">
    <property type="entry name" value="Ribonuclease Z/Hydroxyacylglutathione hydrolase-like"/>
    <property type="match status" value="1"/>
</dbReference>
<dbReference type="InterPro" id="IPR036866">
    <property type="entry name" value="RibonucZ/Hydroxyglut_hydro"/>
</dbReference>
<dbReference type="Proteomes" id="UP000070578">
    <property type="component" value="Unassembled WGS sequence"/>
</dbReference>
<sequence length="144" mass="15990">MVDAAHPQEEETERRGRRSARSREHQHAAEPLYSIVDALLALDFLVESRLTGSFYSLHRAYASPSLMPATSLGRLAFILNWKKMGGSATCCSPVILDSGRPLLRDPALPPKADVVVMETTYGDRLHRPFQPSGGENFTKRLLTL</sequence>